<keyword evidence="3" id="KW-1185">Reference proteome</keyword>
<reference evidence="2 3" key="1">
    <citation type="journal article" date="2023" name="Nucleic Acids Res.">
        <title>The hologenome of Daphnia magna reveals possible DNA methylation and microbiome-mediated evolution of the host genome.</title>
        <authorList>
            <person name="Chaturvedi A."/>
            <person name="Li X."/>
            <person name="Dhandapani V."/>
            <person name="Marshall H."/>
            <person name="Kissane S."/>
            <person name="Cuenca-Cambronero M."/>
            <person name="Asole G."/>
            <person name="Calvet F."/>
            <person name="Ruiz-Romero M."/>
            <person name="Marangio P."/>
            <person name="Guigo R."/>
            <person name="Rago D."/>
            <person name="Mirbahai L."/>
            <person name="Eastwood N."/>
            <person name="Colbourne J.K."/>
            <person name="Zhou J."/>
            <person name="Mallon E."/>
            <person name="Orsini L."/>
        </authorList>
    </citation>
    <scope>NUCLEOTIDE SEQUENCE [LARGE SCALE GENOMIC DNA]</scope>
    <source>
        <strain evidence="2">LRV0_1</strain>
    </source>
</reference>
<sequence length="129" mass="14933">MLLAAPFNRKLFSLSAIILRPCRQQPRPRSFTVTVSLRSSLGANDEGNNEEEVTEEESRKEQSQNHEEESNNTFTENNKSRRNNRYQCREGEGEKPVEREPPSRTEVIKNSVHVQFFFYGRSGLLCIDN</sequence>
<feature type="region of interest" description="Disordered" evidence="1">
    <location>
        <begin position="36"/>
        <end position="106"/>
    </location>
</feature>
<feature type="compositionally biased region" description="Basic and acidic residues" evidence="1">
    <location>
        <begin position="87"/>
        <end position="106"/>
    </location>
</feature>
<dbReference type="EMBL" id="JAOYFB010000037">
    <property type="protein sequence ID" value="KAK4022542.1"/>
    <property type="molecule type" value="Genomic_DNA"/>
</dbReference>
<organism evidence="2 3">
    <name type="scientific">Daphnia magna</name>
    <dbReference type="NCBI Taxonomy" id="35525"/>
    <lineage>
        <taxon>Eukaryota</taxon>
        <taxon>Metazoa</taxon>
        <taxon>Ecdysozoa</taxon>
        <taxon>Arthropoda</taxon>
        <taxon>Crustacea</taxon>
        <taxon>Branchiopoda</taxon>
        <taxon>Diplostraca</taxon>
        <taxon>Cladocera</taxon>
        <taxon>Anomopoda</taxon>
        <taxon>Daphniidae</taxon>
        <taxon>Daphnia</taxon>
    </lineage>
</organism>
<accession>A0ABR0ABN4</accession>
<dbReference type="Proteomes" id="UP001234178">
    <property type="component" value="Unassembled WGS sequence"/>
</dbReference>
<evidence type="ECO:0000313" key="2">
    <source>
        <dbReference type="EMBL" id="KAK4022542.1"/>
    </source>
</evidence>
<evidence type="ECO:0000313" key="3">
    <source>
        <dbReference type="Proteomes" id="UP001234178"/>
    </source>
</evidence>
<name>A0ABR0ABN4_9CRUS</name>
<gene>
    <name evidence="2" type="ORF">OUZ56_008004</name>
</gene>
<feature type="compositionally biased region" description="Basic and acidic residues" evidence="1">
    <location>
        <begin position="56"/>
        <end position="69"/>
    </location>
</feature>
<proteinExistence type="predicted"/>
<protein>
    <submittedName>
        <fullName evidence="2">Uncharacterized protein</fullName>
    </submittedName>
</protein>
<comment type="caution">
    <text evidence="2">The sequence shown here is derived from an EMBL/GenBank/DDBJ whole genome shotgun (WGS) entry which is preliminary data.</text>
</comment>
<evidence type="ECO:0000256" key="1">
    <source>
        <dbReference type="SAM" id="MobiDB-lite"/>
    </source>
</evidence>